<dbReference type="RefSeq" id="WP_084401173.1">
    <property type="nucleotide sequence ID" value="NZ_FWYC01000007.1"/>
</dbReference>
<sequence>MTAVAAAALLAPAPAATAAPSVQPTAHGQLSVNSIIIEKPRYHYYARSAMVEGTLDTNECVRVYAATYAGPTRRLDYRSTSLKCDVKVQFKLELKADVRGGADRILLEVRDSAGNVRVSTWNHR</sequence>
<gene>
    <name evidence="2" type="ORF">SAMN05660733_02819</name>
</gene>
<protein>
    <recommendedName>
        <fullName evidence="4">Secreted protein</fullName>
    </recommendedName>
</protein>
<dbReference type="eggNOG" id="ENOG5032NP7">
    <property type="taxonomic scope" value="Bacteria"/>
</dbReference>
<evidence type="ECO:0008006" key="4">
    <source>
        <dbReference type="Google" id="ProtNLM"/>
    </source>
</evidence>
<evidence type="ECO:0000313" key="3">
    <source>
        <dbReference type="Proteomes" id="UP000192840"/>
    </source>
</evidence>
<evidence type="ECO:0000313" key="2">
    <source>
        <dbReference type="EMBL" id="SMC94763.1"/>
    </source>
</evidence>
<dbReference type="AlphaFoldDB" id="A0A1W2DBI5"/>
<keyword evidence="3" id="KW-1185">Reference proteome</keyword>
<dbReference type="Proteomes" id="UP000192840">
    <property type="component" value="Unassembled WGS sequence"/>
</dbReference>
<reference evidence="3" key="1">
    <citation type="submission" date="2017-04" db="EMBL/GenBank/DDBJ databases">
        <authorList>
            <person name="Varghese N."/>
            <person name="Submissions S."/>
        </authorList>
    </citation>
    <scope>NUCLEOTIDE SEQUENCE [LARGE SCALE GENOMIC DNA]</scope>
    <source>
        <strain evidence="3">DSM 44073</strain>
    </source>
</reference>
<feature type="chain" id="PRO_5012167452" description="Secreted protein" evidence="1">
    <location>
        <begin position="19"/>
        <end position="124"/>
    </location>
</feature>
<dbReference type="STRING" id="40571.SAMN05660733_02819"/>
<keyword evidence="1" id="KW-0732">Signal</keyword>
<proteinExistence type="predicted"/>
<organism evidence="2 3">
    <name type="scientific">Lentzea albidocapillata</name>
    <dbReference type="NCBI Taxonomy" id="40571"/>
    <lineage>
        <taxon>Bacteria</taxon>
        <taxon>Bacillati</taxon>
        <taxon>Actinomycetota</taxon>
        <taxon>Actinomycetes</taxon>
        <taxon>Pseudonocardiales</taxon>
        <taxon>Pseudonocardiaceae</taxon>
        <taxon>Lentzea</taxon>
    </lineage>
</organism>
<name>A0A1W2DBI5_9PSEU</name>
<dbReference type="OrthoDB" id="3700479at2"/>
<dbReference type="EMBL" id="FWYC01000007">
    <property type="protein sequence ID" value="SMC94763.1"/>
    <property type="molecule type" value="Genomic_DNA"/>
</dbReference>
<accession>A0A1W2DBI5</accession>
<evidence type="ECO:0000256" key="1">
    <source>
        <dbReference type="SAM" id="SignalP"/>
    </source>
</evidence>
<feature type="signal peptide" evidence="1">
    <location>
        <begin position="1"/>
        <end position="18"/>
    </location>
</feature>